<gene>
    <name evidence="2" type="ORF">ABT57_14215</name>
</gene>
<dbReference type="RefSeq" id="WP_047885890.1">
    <property type="nucleotide sequence ID" value="NZ_LDOU01000015.1"/>
</dbReference>
<comment type="caution">
    <text evidence="2">The sequence shown here is derived from an EMBL/GenBank/DDBJ whole genome shotgun (WGS) entry which is preliminary data.</text>
</comment>
<accession>A0A0J1K0L0</accession>
<feature type="region of interest" description="Disordered" evidence="1">
    <location>
        <begin position="102"/>
        <end position="121"/>
    </location>
</feature>
<dbReference type="PATRIC" id="fig|320778.3.peg.3093"/>
<dbReference type="Proteomes" id="UP000035909">
    <property type="component" value="Unassembled WGS sequence"/>
</dbReference>
<name>A0A0J1K0L0_9GAMM</name>
<dbReference type="OrthoDB" id="9154076at2"/>
<proteinExistence type="predicted"/>
<dbReference type="AlphaFoldDB" id="A0A0J1K0L0"/>
<evidence type="ECO:0000313" key="2">
    <source>
        <dbReference type="EMBL" id="KLV07997.1"/>
    </source>
</evidence>
<feature type="compositionally biased region" description="Basic and acidic residues" evidence="1">
    <location>
        <begin position="102"/>
        <end position="111"/>
    </location>
</feature>
<sequence length="284" mass="32510">MLEVEFTVDGSRCTTSMFMEDPDTYQGQIICIECGKRAWFTKAYKVRDYERTACFNAHHENGCNRATTILEAENMEGIDADESSDNKSADIIVNLDKTKHGSIDKTADSDKTTAPPHNWQPSPRLQVIGGRAGFPMDKSLRQILSYLIKNPEYGSGKSIRIITDSDRVMVEGMFRDNLVEVPHIEERHYRQEQIFWGMITSYTEKPNGSVWLNYGTWSQPSIILDSELKFDLMDKLKINSLERFKGSYFILVGIVGNSKKGKPILKTGFPKYMNFINYRETDIQ</sequence>
<dbReference type="EMBL" id="LDOU01000015">
    <property type="protein sequence ID" value="KLV07997.1"/>
    <property type="molecule type" value="Genomic_DNA"/>
</dbReference>
<evidence type="ECO:0000313" key="3">
    <source>
        <dbReference type="Proteomes" id="UP000035909"/>
    </source>
</evidence>
<keyword evidence="3" id="KW-1185">Reference proteome</keyword>
<reference evidence="2 3" key="1">
    <citation type="submission" date="2015-05" db="EMBL/GenBank/DDBJ databases">
        <title>Photobacterium galathea sp. nov.</title>
        <authorList>
            <person name="Machado H."/>
            <person name="Gram L."/>
        </authorList>
    </citation>
    <scope>NUCLEOTIDE SEQUENCE [LARGE SCALE GENOMIC DNA]</scope>
    <source>
        <strain evidence="2 3">DSM 22954</strain>
    </source>
</reference>
<protein>
    <submittedName>
        <fullName evidence="2">Uncharacterized protein</fullName>
    </submittedName>
</protein>
<evidence type="ECO:0000256" key="1">
    <source>
        <dbReference type="SAM" id="MobiDB-lite"/>
    </source>
</evidence>
<organism evidence="2 3">
    <name type="scientific">Photobacterium ganghwense</name>
    <dbReference type="NCBI Taxonomy" id="320778"/>
    <lineage>
        <taxon>Bacteria</taxon>
        <taxon>Pseudomonadati</taxon>
        <taxon>Pseudomonadota</taxon>
        <taxon>Gammaproteobacteria</taxon>
        <taxon>Vibrionales</taxon>
        <taxon>Vibrionaceae</taxon>
        <taxon>Photobacterium</taxon>
    </lineage>
</organism>